<dbReference type="OrthoDB" id="9988695at2"/>
<protein>
    <submittedName>
        <fullName evidence="1">Uncharacterized protein</fullName>
    </submittedName>
</protein>
<name>A0A2Z4RH84_PSEPU</name>
<accession>A0A2Z4RH84</accession>
<proteinExistence type="predicted"/>
<organism evidence="1 2">
    <name type="scientific">Pseudomonas putida</name>
    <name type="common">Arthrobacter siderocapsulatus</name>
    <dbReference type="NCBI Taxonomy" id="303"/>
    <lineage>
        <taxon>Bacteria</taxon>
        <taxon>Pseudomonadati</taxon>
        <taxon>Pseudomonadota</taxon>
        <taxon>Gammaproteobacteria</taxon>
        <taxon>Pseudomonadales</taxon>
        <taxon>Pseudomonadaceae</taxon>
        <taxon>Pseudomonas</taxon>
    </lineage>
</organism>
<dbReference type="AlphaFoldDB" id="A0A2Z4RH84"/>
<gene>
    <name evidence="1" type="ORF">DKY63_10910</name>
</gene>
<reference evidence="1 2" key="1">
    <citation type="submission" date="2018-05" db="EMBL/GenBank/DDBJ databases">
        <title>Whole genome sequence of Pseudomonas putida JBC17.</title>
        <authorList>
            <person name="Lee Y.H."/>
            <person name="David K."/>
        </authorList>
    </citation>
    <scope>NUCLEOTIDE SEQUENCE [LARGE SCALE GENOMIC DNA]</scope>
    <source>
        <strain evidence="1 2">JBC17</strain>
    </source>
</reference>
<dbReference type="EMBL" id="CP029693">
    <property type="protein sequence ID" value="AWY40376.1"/>
    <property type="molecule type" value="Genomic_DNA"/>
</dbReference>
<evidence type="ECO:0000313" key="2">
    <source>
        <dbReference type="Proteomes" id="UP000250299"/>
    </source>
</evidence>
<evidence type="ECO:0000313" key="1">
    <source>
        <dbReference type="EMBL" id="AWY40376.1"/>
    </source>
</evidence>
<sequence>MDTRNTRLEFVKKKRSLSDQAQRTRALGGPWKREVKANLLKSPFTLRTNEMIDMFCSRGKITSPCIAKQMTGFGRMALPTPKTKVLYEKLVNSMTQKLTTGIKPANWLFLKDI</sequence>
<dbReference type="Proteomes" id="UP000250299">
    <property type="component" value="Chromosome"/>
</dbReference>